<dbReference type="EMBL" id="QPFP01000427">
    <property type="protein sequence ID" value="TEB12864.1"/>
    <property type="molecule type" value="Genomic_DNA"/>
</dbReference>
<organism evidence="2 3">
    <name type="scientific">Coprinellus micaceus</name>
    <name type="common">Glistening ink-cap mushroom</name>
    <name type="synonym">Coprinus micaceus</name>
    <dbReference type="NCBI Taxonomy" id="71717"/>
    <lineage>
        <taxon>Eukaryota</taxon>
        <taxon>Fungi</taxon>
        <taxon>Dikarya</taxon>
        <taxon>Basidiomycota</taxon>
        <taxon>Agaricomycotina</taxon>
        <taxon>Agaricomycetes</taxon>
        <taxon>Agaricomycetidae</taxon>
        <taxon>Agaricales</taxon>
        <taxon>Agaricineae</taxon>
        <taxon>Psathyrellaceae</taxon>
        <taxon>Coprinellus</taxon>
    </lineage>
</organism>
<dbReference type="AlphaFoldDB" id="A0A4Y7RV41"/>
<evidence type="ECO:0000313" key="2">
    <source>
        <dbReference type="EMBL" id="TEB12864.1"/>
    </source>
</evidence>
<evidence type="ECO:0000313" key="1">
    <source>
        <dbReference type="EMBL" id="TEB11743.1"/>
    </source>
</evidence>
<evidence type="ECO:0000313" key="3">
    <source>
        <dbReference type="Proteomes" id="UP000298030"/>
    </source>
</evidence>
<protein>
    <submittedName>
        <fullName evidence="2">Uncharacterized protein</fullName>
    </submittedName>
</protein>
<proteinExistence type="predicted"/>
<dbReference type="Proteomes" id="UP000298030">
    <property type="component" value="Unassembled WGS sequence"/>
</dbReference>
<name>A0A4Y7RV41_COPMI</name>
<reference evidence="2 3" key="1">
    <citation type="journal article" date="2019" name="Nat. Ecol. Evol.">
        <title>Megaphylogeny resolves global patterns of mushroom evolution.</title>
        <authorList>
            <person name="Varga T."/>
            <person name="Krizsan K."/>
            <person name="Foldi C."/>
            <person name="Dima B."/>
            <person name="Sanchez-Garcia M."/>
            <person name="Sanchez-Ramirez S."/>
            <person name="Szollosi G.J."/>
            <person name="Szarkandi J.G."/>
            <person name="Papp V."/>
            <person name="Albert L."/>
            <person name="Andreopoulos W."/>
            <person name="Angelini C."/>
            <person name="Antonin V."/>
            <person name="Barry K.W."/>
            <person name="Bougher N.L."/>
            <person name="Buchanan P."/>
            <person name="Buyck B."/>
            <person name="Bense V."/>
            <person name="Catcheside P."/>
            <person name="Chovatia M."/>
            <person name="Cooper J."/>
            <person name="Damon W."/>
            <person name="Desjardin D."/>
            <person name="Finy P."/>
            <person name="Geml J."/>
            <person name="Haridas S."/>
            <person name="Hughes K."/>
            <person name="Justo A."/>
            <person name="Karasinski D."/>
            <person name="Kautmanova I."/>
            <person name="Kiss B."/>
            <person name="Kocsube S."/>
            <person name="Kotiranta H."/>
            <person name="LaButti K.M."/>
            <person name="Lechner B.E."/>
            <person name="Liimatainen K."/>
            <person name="Lipzen A."/>
            <person name="Lukacs Z."/>
            <person name="Mihaltcheva S."/>
            <person name="Morgado L.N."/>
            <person name="Niskanen T."/>
            <person name="Noordeloos M.E."/>
            <person name="Ohm R.A."/>
            <person name="Ortiz-Santana B."/>
            <person name="Ovrebo C."/>
            <person name="Racz N."/>
            <person name="Riley R."/>
            <person name="Savchenko A."/>
            <person name="Shiryaev A."/>
            <person name="Soop K."/>
            <person name="Spirin V."/>
            <person name="Szebenyi C."/>
            <person name="Tomsovsky M."/>
            <person name="Tulloss R.E."/>
            <person name="Uehling J."/>
            <person name="Grigoriev I.V."/>
            <person name="Vagvolgyi C."/>
            <person name="Papp T."/>
            <person name="Martin F.M."/>
            <person name="Miettinen O."/>
            <person name="Hibbett D.S."/>
            <person name="Nagy L.G."/>
        </authorList>
    </citation>
    <scope>NUCLEOTIDE SEQUENCE [LARGE SCALE GENOMIC DNA]</scope>
    <source>
        <strain evidence="2 3">FP101781</strain>
    </source>
</reference>
<accession>A0A4Y7RV41</accession>
<keyword evidence="3" id="KW-1185">Reference proteome</keyword>
<feature type="non-terminal residue" evidence="2">
    <location>
        <position position="59"/>
    </location>
</feature>
<gene>
    <name evidence="2" type="ORF">FA13DRAFT_1748456</name>
    <name evidence="1" type="ORF">FA13DRAFT_1748640</name>
</gene>
<comment type="caution">
    <text evidence="2">The sequence shown here is derived from an EMBL/GenBank/DDBJ whole genome shotgun (WGS) entry which is preliminary data.</text>
</comment>
<dbReference type="EMBL" id="QPFP01000442">
    <property type="protein sequence ID" value="TEB11743.1"/>
    <property type="molecule type" value="Genomic_DNA"/>
</dbReference>
<sequence length="59" mass="6555">MIPTPPWDLGVWGPGFCVGPLQSLAVSVHSGHRPSLARPTRLHEIYMNIYSKNIICVKL</sequence>